<keyword evidence="1" id="KW-0812">Transmembrane</keyword>
<protein>
    <submittedName>
        <fullName evidence="3">DUF2892 domain-containing protein</fullName>
    </submittedName>
</protein>
<dbReference type="Pfam" id="PF11127">
    <property type="entry name" value="YgaP-like_TM"/>
    <property type="match status" value="1"/>
</dbReference>
<evidence type="ECO:0000256" key="1">
    <source>
        <dbReference type="SAM" id="Phobius"/>
    </source>
</evidence>
<keyword evidence="1" id="KW-0472">Membrane</keyword>
<evidence type="ECO:0000313" key="3">
    <source>
        <dbReference type="EMBL" id="TNC71403.1"/>
    </source>
</evidence>
<dbReference type="InterPro" id="IPR021309">
    <property type="entry name" value="YgaP-like_TM"/>
</dbReference>
<gene>
    <name evidence="3" type="ORF">FHG71_11655</name>
</gene>
<feature type="transmembrane region" description="Helical" evidence="1">
    <location>
        <begin position="35"/>
        <end position="58"/>
    </location>
</feature>
<dbReference type="OrthoDB" id="9804804at2"/>
<keyword evidence="1" id="KW-1133">Transmembrane helix</keyword>
<accession>A0A5C4N9W4</accession>
<sequence length="67" mass="7378">MFKSNVGTVDRVLRVILGIALLLAFILNPGSEWRWLFLIGVVPLVTGLVGSCPVYTLLGFSTCPMRR</sequence>
<feature type="transmembrane region" description="Helical" evidence="1">
    <location>
        <begin position="12"/>
        <end position="29"/>
    </location>
</feature>
<name>A0A5C4N9W4_9RHOB</name>
<dbReference type="AlphaFoldDB" id="A0A5C4N9W4"/>
<dbReference type="RefSeq" id="WP_139081856.1">
    <property type="nucleotide sequence ID" value="NZ_VDFV01000014.1"/>
</dbReference>
<reference evidence="3 4" key="1">
    <citation type="submission" date="2019-06" db="EMBL/GenBank/DDBJ databases">
        <authorList>
            <person name="Jiang L."/>
        </authorList>
    </citation>
    <scope>NUCLEOTIDE SEQUENCE [LARGE SCALE GENOMIC DNA]</scope>
    <source>
        <strain evidence="3 4">YIM 48858</strain>
    </source>
</reference>
<organism evidence="3 4">
    <name type="scientific">Rubellimicrobium roseum</name>
    <dbReference type="NCBI Taxonomy" id="687525"/>
    <lineage>
        <taxon>Bacteria</taxon>
        <taxon>Pseudomonadati</taxon>
        <taxon>Pseudomonadota</taxon>
        <taxon>Alphaproteobacteria</taxon>
        <taxon>Rhodobacterales</taxon>
        <taxon>Roseobacteraceae</taxon>
        <taxon>Rubellimicrobium</taxon>
    </lineage>
</organism>
<keyword evidence="4" id="KW-1185">Reference proteome</keyword>
<proteinExistence type="predicted"/>
<evidence type="ECO:0000259" key="2">
    <source>
        <dbReference type="Pfam" id="PF11127"/>
    </source>
</evidence>
<feature type="domain" description="Inner membrane protein YgaP-like transmembrane" evidence="2">
    <location>
        <begin position="3"/>
        <end position="65"/>
    </location>
</feature>
<comment type="caution">
    <text evidence="3">The sequence shown here is derived from an EMBL/GenBank/DDBJ whole genome shotgun (WGS) entry which is preliminary data.</text>
</comment>
<dbReference type="EMBL" id="VDFV01000014">
    <property type="protein sequence ID" value="TNC71403.1"/>
    <property type="molecule type" value="Genomic_DNA"/>
</dbReference>
<dbReference type="Proteomes" id="UP000305709">
    <property type="component" value="Unassembled WGS sequence"/>
</dbReference>
<evidence type="ECO:0000313" key="4">
    <source>
        <dbReference type="Proteomes" id="UP000305709"/>
    </source>
</evidence>